<proteinExistence type="inferred from homology"/>
<dbReference type="SUPFAM" id="SSF75620">
    <property type="entry name" value="Release factor"/>
    <property type="match status" value="1"/>
</dbReference>
<protein>
    <submittedName>
        <fullName evidence="3">Peptide chain release factor 2</fullName>
    </submittedName>
</protein>
<dbReference type="Pfam" id="PF00472">
    <property type="entry name" value="RF-1"/>
    <property type="match status" value="1"/>
</dbReference>
<dbReference type="PANTHER" id="PTHR43804">
    <property type="entry name" value="LD18447P"/>
    <property type="match status" value="1"/>
</dbReference>
<organism evidence="3 4">
    <name type="scientific">Stieleria magnilauensis</name>
    <dbReference type="NCBI Taxonomy" id="2527963"/>
    <lineage>
        <taxon>Bacteria</taxon>
        <taxon>Pseudomonadati</taxon>
        <taxon>Planctomycetota</taxon>
        <taxon>Planctomycetia</taxon>
        <taxon>Pirellulales</taxon>
        <taxon>Pirellulaceae</taxon>
        <taxon>Stieleria</taxon>
    </lineage>
</organism>
<comment type="similarity">
    <text evidence="1">Belongs to the prokaryotic/mitochondrial release factor family.</text>
</comment>
<dbReference type="Gene3D" id="3.30.160.20">
    <property type="match status" value="1"/>
</dbReference>
<reference evidence="3 4" key="1">
    <citation type="submission" date="2019-02" db="EMBL/GenBank/DDBJ databases">
        <title>Deep-cultivation of Planctomycetes and their phenomic and genomic characterization uncovers novel biology.</title>
        <authorList>
            <person name="Wiegand S."/>
            <person name="Jogler M."/>
            <person name="Boedeker C."/>
            <person name="Pinto D."/>
            <person name="Vollmers J."/>
            <person name="Rivas-Marin E."/>
            <person name="Kohn T."/>
            <person name="Peeters S.H."/>
            <person name="Heuer A."/>
            <person name="Rast P."/>
            <person name="Oberbeckmann S."/>
            <person name="Bunk B."/>
            <person name="Jeske O."/>
            <person name="Meyerdierks A."/>
            <person name="Storesund J.E."/>
            <person name="Kallscheuer N."/>
            <person name="Luecker S."/>
            <person name="Lage O.M."/>
            <person name="Pohl T."/>
            <person name="Merkel B.J."/>
            <person name="Hornburger P."/>
            <person name="Mueller R.-W."/>
            <person name="Bruemmer F."/>
            <person name="Labrenz M."/>
            <person name="Spormann A.M."/>
            <person name="Op den Camp H."/>
            <person name="Overmann J."/>
            <person name="Amann R."/>
            <person name="Jetten M.S.M."/>
            <person name="Mascher T."/>
            <person name="Medema M.H."/>
            <person name="Devos D.P."/>
            <person name="Kaster A.-K."/>
            <person name="Ovreas L."/>
            <person name="Rohde M."/>
            <person name="Galperin M.Y."/>
            <person name="Jogler C."/>
        </authorList>
    </citation>
    <scope>NUCLEOTIDE SEQUENCE [LARGE SCALE GENOMIC DNA]</scope>
    <source>
        <strain evidence="3 4">TBK1r</strain>
    </source>
</reference>
<evidence type="ECO:0000313" key="4">
    <source>
        <dbReference type="Proteomes" id="UP000318081"/>
    </source>
</evidence>
<dbReference type="EMBL" id="CP036432">
    <property type="protein sequence ID" value="QDV88757.1"/>
    <property type="molecule type" value="Genomic_DNA"/>
</dbReference>
<dbReference type="Proteomes" id="UP000318081">
    <property type="component" value="Chromosome"/>
</dbReference>
<dbReference type="InterPro" id="IPR050057">
    <property type="entry name" value="Prokaryotic/Mito_RF"/>
</dbReference>
<name>A0ABX5Y4N7_9BACT</name>
<gene>
    <name evidence="3" type="primary">prfB_2</name>
    <name evidence="3" type="ORF">TBK1r_77920</name>
</gene>
<dbReference type="InterPro" id="IPR045853">
    <property type="entry name" value="Pep_chain_release_fac_I_sf"/>
</dbReference>
<evidence type="ECO:0000259" key="2">
    <source>
        <dbReference type="Pfam" id="PF00472"/>
    </source>
</evidence>
<evidence type="ECO:0000256" key="1">
    <source>
        <dbReference type="ARBA" id="ARBA00010835"/>
    </source>
</evidence>
<sequence length="195" mass="21667">MPSKPTAIVPDASLRMACRVVDPPHPAVIDCDRLLDGCELRTQRRSGPGGQHRNKTSSGAFLTHRSTGLVGEATERRSQAQNREVALQRLRFLLAIEVRTPSPLDPSDWQADGNEATIRKRYANHPFRLNESNADKPALLALVLNDLWVAGGQPSLIAETWSVSTSKIVALVRSYAPALTWVNRVRHHHERLPLH</sequence>
<dbReference type="RefSeq" id="WP_419580763.1">
    <property type="nucleotide sequence ID" value="NZ_CP036432.1"/>
</dbReference>
<evidence type="ECO:0000313" key="3">
    <source>
        <dbReference type="EMBL" id="QDV88757.1"/>
    </source>
</evidence>
<dbReference type="PANTHER" id="PTHR43804:SF6">
    <property type="entry name" value="CLASS I PEPTIDE CHAIN RELEASE FACTOR"/>
    <property type="match status" value="1"/>
</dbReference>
<accession>A0ABX5Y4N7</accession>
<dbReference type="InterPro" id="IPR000352">
    <property type="entry name" value="Pep_chain_release_fac_I"/>
</dbReference>
<keyword evidence="4" id="KW-1185">Reference proteome</keyword>
<feature type="domain" description="Prokaryotic-type class I peptide chain release factors" evidence="2">
    <location>
        <begin position="39"/>
        <end position="95"/>
    </location>
</feature>